<feature type="modified residue" description="4-aspartylphosphate" evidence="2">
    <location>
        <position position="54"/>
    </location>
</feature>
<dbReference type="Gene3D" id="3.40.50.2300">
    <property type="match status" value="1"/>
</dbReference>
<reference evidence="6 7" key="1">
    <citation type="journal article" date="2014" name="Nature">
        <title>An environmental bacterial taxon with a large and distinct metabolic repertoire.</title>
        <authorList>
            <person name="Wilson M.C."/>
            <person name="Mori T."/>
            <person name="Ruckert C."/>
            <person name="Uria A.R."/>
            <person name="Helf M.J."/>
            <person name="Takada K."/>
            <person name="Gernert C."/>
            <person name="Steffens U.A."/>
            <person name="Heycke N."/>
            <person name="Schmitt S."/>
            <person name="Rinke C."/>
            <person name="Helfrich E.J."/>
            <person name="Brachmann A.O."/>
            <person name="Gurgui C."/>
            <person name="Wakimoto T."/>
            <person name="Kracht M."/>
            <person name="Crusemann M."/>
            <person name="Hentschel U."/>
            <person name="Abe I."/>
            <person name="Matsunaga S."/>
            <person name="Kalinowski J."/>
            <person name="Takeyama H."/>
            <person name="Piel J."/>
        </authorList>
    </citation>
    <scope>NUCLEOTIDE SEQUENCE [LARGE SCALE GENOMIC DNA]</scope>
    <source>
        <strain evidence="7">TSY2</strain>
    </source>
</reference>
<organism evidence="6 7">
    <name type="scientific">Candidatus Entotheonella gemina</name>
    <dbReference type="NCBI Taxonomy" id="1429439"/>
    <lineage>
        <taxon>Bacteria</taxon>
        <taxon>Pseudomonadati</taxon>
        <taxon>Nitrospinota/Tectimicrobiota group</taxon>
        <taxon>Candidatus Tectimicrobiota</taxon>
        <taxon>Candidatus Entotheonellia</taxon>
        <taxon>Candidatus Entotheonellales</taxon>
        <taxon>Candidatus Entotheonellaceae</taxon>
        <taxon>Candidatus Entotheonella</taxon>
    </lineage>
</organism>
<dbReference type="Proteomes" id="UP000019140">
    <property type="component" value="Unassembled WGS sequence"/>
</dbReference>
<gene>
    <name evidence="6" type="ORF">ETSY2_23360</name>
</gene>
<dbReference type="InterPro" id="IPR036388">
    <property type="entry name" value="WH-like_DNA-bd_sf"/>
</dbReference>
<keyword evidence="7" id="KW-1185">Reference proteome</keyword>
<evidence type="ECO:0000313" key="7">
    <source>
        <dbReference type="Proteomes" id="UP000019140"/>
    </source>
</evidence>
<dbReference type="SMART" id="SM00448">
    <property type="entry name" value="REC"/>
    <property type="match status" value="1"/>
</dbReference>
<dbReference type="PANTHER" id="PTHR43214">
    <property type="entry name" value="TWO-COMPONENT RESPONSE REGULATOR"/>
    <property type="match status" value="1"/>
</dbReference>
<dbReference type="CDD" id="cd06170">
    <property type="entry name" value="LuxR_C_like"/>
    <property type="match status" value="1"/>
</dbReference>
<comment type="caution">
    <text evidence="6">The sequence shown here is derived from an EMBL/GenBank/DDBJ whole genome shotgun (WGS) entry which is preliminary data.</text>
</comment>
<feature type="domain" description="Response regulatory" evidence="5">
    <location>
        <begin position="5"/>
        <end position="119"/>
    </location>
</feature>
<dbReference type="PROSITE" id="PS00622">
    <property type="entry name" value="HTH_LUXR_1"/>
    <property type="match status" value="1"/>
</dbReference>
<dbReference type="Pfam" id="PF00072">
    <property type="entry name" value="Response_reg"/>
    <property type="match status" value="1"/>
</dbReference>
<dbReference type="EMBL" id="AZHX01000967">
    <property type="protein sequence ID" value="ETX05366.1"/>
    <property type="molecule type" value="Genomic_DNA"/>
</dbReference>
<accession>W4M623</accession>
<evidence type="ECO:0000259" key="5">
    <source>
        <dbReference type="PROSITE" id="PS50110"/>
    </source>
</evidence>
<evidence type="ECO:0000259" key="4">
    <source>
        <dbReference type="PROSITE" id="PS50043"/>
    </source>
</evidence>
<evidence type="ECO:0008006" key="8">
    <source>
        <dbReference type="Google" id="ProtNLM"/>
    </source>
</evidence>
<name>W4M623_9BACT</name>
<dbReference type="InterPro" id="IPR039420">
    <property type="entry name" value="WalR-like"/>
</dbReference>
<dbReference type="PRINTS" id="PR00038">
    <property type="entry name" value="HTHLUXR"/>
</dbReference>
<keyword evidence="3" id="KW-0175">Coiled coil</keyword>
<dbReference type="InterPro" id="IPR001789">
    <property type="entry name" value="Sig_transdc_resp-reg_receiver"/>
</dbReference>
<evidence type="ECO:0000256" key="1">
    <source>
        <dbReference type="ARBA" id="ARBA00023125"/>
    </source>
</evidence>
<evidence type="ECO:0000256" key="3">
    <source>
        <dbReference type="SAM" id="Coils"/>
    </source>
</evidence>
<dbReference type="PANTHER" id="PTHR43214:SF44">
    <property type="entry name" value="TWO-COMPONENT RESPONSE REGULATOR"/>
    <property type="match status" value="1"/>
</dbReference>
<dbReference type="InterPro" id="IPR016032">
    <property type="entry name" value="Sig_transdc_resp-reg_C-effctor"/>
</dbReference>
<dbReference type="InterPro" id="IPR011006">
    <property type="entry name" value="CheY-like_superfamily"/>
</dbReference>
<dbReference type="SMART" id="SM00421">
    <property type="entry name" value="HTH_LUXR"/>
    <property type="match status" value="1"/>
</dbReference>
<dbReference type="Pfam" id="PF00196">
    <property type="entry name" value="GerE"/>
    <property type="match status" value="1"/>
</dbReference>
<keyword evidence="2" id="KW-0597">Phosphoprotein</keyword>
<dbReference type="SUPFAM" id="SSF46894">
    <property type="entry name" value="C-terminal effector domain of the bipartite response regulators"/>
    <property type="match status" value="1"/>
</dbReference>
<dbReference type="GO" id="GO:0000160">
    <property type="term" value="P:phosphorelay signal transduction system"/>
    <property type="evidence" value="ECO:0007669"/>
    <property type="project" value="InterPro"/>
</dbReference>
<dbReference type="HOGENOM" id="CLU_896950_0_0_7"/>
<dbReference type="GO" id="GO:0006355">
    <property type="term" value="P:regulation of DNA-templated transcription"/>
    <property type="evidence" value="ECO:0007669"/>
    <property type="project" value="InterPro"/>
</dbReference>
<dbReference type="PROSITE" id="PS50110">
    <property type="entry name" value="RESPONSE_REGULATORY"/>
    <property type="match status" value="1"/>
</dbReference>
<proteinExistence type="predicted"/>
<dbReference type="AlphaFoldDB" id="W4M623"/>
<dbReference type="SUPFAM" id="SSF52172">
    <property type="entry name" value="CheY-like"/>
    <property type="match status" value="1"/>
</dbReference>
<protein>
    <recommendedName>
        <fullName evidence="8">LuxR family transcriptional regulator</fullName>
    </recommendedName>
</protein>
<keyword evidence="1" id="KW-0238">DNA-binding</keyword>
<dbReference type="GO" id="GO:0003677">
    <property type="term" value="F:DNA binding"/>
    <property type="evidence" value="ECO:0007669"/>
    <property type="project" value="UniProtKB-KW"/>
</dbReference>
<sequence>MSQANVLILEDDYHVGKLLHVSLARWGLDADVLGESRQALEALELRHYDLLLLDVLLPDVNGLDLLPIIHEMCPMLKVIIMTGHADKAMAIDALRAGAFDFLEKPIDLTLLHHTVKRAIEAQEMARAHRQTLDELHRSKEELLAHASHLEQLNTELRETHHAMLVLARNAERARQDTEERIITHLRSLVLPLIEDMRQDERLLPYESNLTLLVNAIQEAVAGLATHLAVVPALSAREMRIALMIKNGLTSEEIAAYLHISPETVKTHRRNIRKKLGLIGSGDQLRAYFRSLEADEPLSP</sequence>
<dbReference type="PROSITE" id="PS50043">
    <property type="entry name" value="HTH_LUXR_2"/>
    <property type="match status" value="1"/>
</dbReference>
<evidence type="ECO:0000256" key="2">
    <source>
        <dbReference type="PROSITE-ProRule" id="PRU00169"/>
    </source>
</evidence>
<evidence type="ECO:0000313" key="6">
    <source>
        <dbReference type="EMBL" id="ETX05366.1"/>
    </source>
</evidence>
<feature type="domain" description="HTH luxR-type" evidence="4">
    <location>
        <begin position="226"/>
        <end position="291"/>
    </location>
</feature>
<feature type="coiled-coil region" evidence="3">
    <location>
        <begin position="132"/>
        <end position="159"/>
    </location>
</feature>
<dbReference type="InterPro" id="IPR000792">
    <property type="entry name" value="Tscrpt_reg_LuxR_C"/>
</dbReference>
<dbReference type="Gene3D" id="1.10.10.10">
    <property type="entry name" value="Winged helix-like DNA-binding domain superfamily/Winged helix DNA-binding domain"/>
    <property type="match status" value="1"/>
</dbReference>